<evidence type="ECO:0000313" key="2">
    <source>
        <dbReference type="EMBL" id="SFH86553.1"/>
    </source>
</evidence>
<keyword evidence="1" id="KW-0472">Membrane</keyword>
<protein>
    <submittedName>
        <fullName evidence="2">Uncharacterized protein</fullName>
    </submittedName>
</protein>
<feature type="transmembrane region" description="Helical" evidence="1">
    <location>
        <begin position="52"/>
        <end position="73"/>
    </location>
</feature>
<organism evidence="2 3">
    <name type="scientific">Planctomicrobium piriforme</name>
    <dbReference type="NCBI Taxonomy" id="1576369"/>
    <lineage>
        <taxon>Bacteria</taxon>
        <taxon>Pseudomonadati</taxon>
        <taxon>Planctomycetota</taxon>
        <taxon>Planctomycetia</taxon>
        <taxon>Planctomycetales</taxon>
        <taxon>Planctomycetaceae</taxon>
        <taxon>Planctomicrobium</taxon>
    </lineage>
</organism>
<reference evidence="3" key="1">
    <citation type="submission" date="2016-10" db="EMBL/GenBank/DDBJ databases">
        <authorList>
            <person name="Varghese N."/>
            <person name="Submissions S."/>
        </authorList>
    </citation>
    <scope>NUCLEOTIDE SEQUENCE [LARGE SCALE GENOMIC DNA]</scope>
    <source>
        <strain evidence="3">DSM 26348</strain>
    </source>
</reference>
<keyword evidence="1" id="KW-0812">Transmembrane</keyword>
<dbReference type="EMBL" id="FOQD01000003">
    <property type="protein sequence ID" value="SFH86553.1"/>
    <property type="molecule type" value="Genomic_DNA"/>
</dbReference>
<dbReference type="AlphaFoldDB" id="A0A1I3DIT4"/>
<feature type="transmembrane region" description="Helical" evidence="1">
    <location>
        <begin position="20"/>
        <end position="40"/>
    </location>
</feature>
<dbReference type="RefSeq" id="WP_092048278.1">
    <property type="nucleotide sequence ID" value="NZ_FOQD01000003.1"/>
</dbReference>
<keyword evidence="1" id="KW-1133">Transmembrane helix</keyword>
<evidence type="ECO:0000256" key="1">
    <source>
        <dbReference type="SAM" id="Phobius"/>
    </source>
</evidence>
<keyword evidence="3" id="KW-1185">Reference proteome</keyword>
<proteinExistence type="predicted"/>
<dbReference type="OrthoDB" id="9815445at2"/>
<dbReference type="Proteomes" id="UP000199518">
    <property type="component" value="Unassembled WGS sequence"/>
</dbReference>
<sequence length="94" mass="10341">MNEYLIERVTPGTRFRMGTLFAWMFFGSLILPVIFVTGSHPPEEKVLDQNQVIRIYAVGASTGAVTSAVGYLATVGIGRMLSQGTTQKNDRECK</sequence>
<gene>
    <name evidence="2" type="ORF">SAMN05421753_103259</name>
</gene>
<accession>A0A1I3DIT4</accession>
<name>A0A1I3DIT4_9PLAN</name>
<evidence type="ECO:0000313" key="3">
    <source>
        <dbReference type="Proteomes" id="UP000199518"/>
    </source>
</evidence>